<evidence type="ECO:0000313" key="2">
    <source>
        <dbReference type="EMBL" id="POS00907.1"/>
    </source>
</evidence>
<accession>A0A2S4N5A5</accession>
<evidence type="ECO:0000313" key="3">
    <source>
        <dbReference type="Proteomes" id="UP000237056"/>
    </source>
</evidence>
<evidence type="ECO:0000256" key="1">
    <source>
        <dbReference type="SAM" id="Phobius"/>
    </source>
</evidence>
<feature type="transmembrane region" description="Helical" evidence="1">
    <location>
        <begin position="21"/>
        <end position="40"/>
    </location>
</feature>
<protein>
    <submittedName>
        <fullName evidence="2">Uncharacterized protein</fullName>
    </submittedName>
</protein>
<gene>
    <name evidence="2" type="ORF">Q361_11710</name>
</gene>
<dbReference type="Proteomes" id="UP000237056">
    <property type="component" value="Unassembled WGS sequence"/>
</dbReference>
<proteinExistence type="predicted"/>
<dbReference type="RefSeq" id="WP_103726864.1">
    <property type="nucleotide sequence ID" value="NZ_PQNY01000017.1"/>
</dbReference>
<reference evidence="2 3" key="1">
    <citation type="submission" date="2018-01" db="EMBL/GenBank/DDBJ databases">
        <title>Genomic Encyclopedia of Type Strains, Phase I: the one thousand microbial genomes (KMG-I) project.</title>
        <authorList>
            <person name="Goeker M."/>
        </authorList>
    </citation>
    <scope>NUCLEOTIDE SEQUENCE [LARGE SCALE GENOMIC DNA]</scope>
    <source>
        <strain evidence="2 3">DSM 17960</strain>
    </source>
</reference>
<dbReference type="AlphaFoldDB" id="A0A2S4N5A5"/>
<name>A0A2S4N5A5_9FLAO</name>
<keyword evidence="3" id="KW-1185">Reference proteome</keyword>
<feature type="transmembrane region" description="Helical" evidence="1">
    <location>
        <begin position="46"/>
        <end position="62"/>
    </location>
</feature>
<dbReference type="EMBL" id="PQNY01000017">
    <property type="protein sequence ID" value="POS00907.1"/>
    <property type="molecule type" value="Genomic_DNA"/>
</dbReference>
<sequence length="91" mass="10412">MFIPFKKVITPAAVKGIRGDYLMFFMMNIAGGLLVIFLAVVIPINTFLRLLIALGVIVYLLHKYNSFRKLSKGDIYKETKKNARKNIYIKS</sequence>
<organism evidence="2 3">
    <name type="scientific">Flavobacterium croceum DSM 17960</name>
    <dbReference type="NCBI Taxonomy" id="1121886"/>
    <lineage>
        <taxon>Bacteria</taxon>
        <taxon>Pseudomonadati</taxon>
        <taxon>Bacteroidota</taxon>
        <taxon>Flavobacteriia</taxon>
        <taxon>Flavobacteriales</taxon>
        <taxon>Flavobacteriaceae</taxon>
        <taxon>Flavobacterium</taxon>
    </lineage>
</organism>
<comment type="caution">
    <text evidence="2">The sequence shown here is derived from an EMBL/GenBank/DDBJ whole genome shotgun (WGS) entry which is preliminary data.</text>
</comment>
<keyword evidence="1" id="KW-0812">Transmembrane</keyword>
<keyword evidence="1" id="KW-0472">Membrane</keyword>
<keyword evidence="1" id="KW-1133">Transmembrane helix</keyword>